<proteinExistence type="inferred from homology"/>
<evidence type="ECO:0000256" key="5">
    <source>
        <dbReference type="ARBA" id="ARBA00022777"/>
    </source>
</evidence>
<dbReference type="SUPFAM" id="SSF56112">
    <property type="entry name" value="Protein kinase-like (PK-like)"/>
    <property type="match status" value="2"/>
</dbReference>
<feature type="binding site" evidence="11 12">
    <location>
        <position position="564"/>
    </location>
    <ligand>
        <name>ATP</name>
        <dbReference type="ChEBI" id="CHEBI:30616"/>
    </ligand>
</feature>
<dbReference type="InterPro" id="IPR000719">
    <property type="entry name" value="Prot_kinase_dom"/>
</dbReference>
<dbReference type="GO" id="GO:0000077">
    <property type="term" value="P:DNA damage checkpoint signaling"/>
    <property type="evidence" value="ECO:0007669"/>
    <property type="project" value="InterPro"/>
</dbReference>
<feature type="region of interest" description="Disordered" evidence="13">
    <location>
        <begin position="706"/>
        <end position="733"/>
    </location>
</feature>
<comment type="caution">
    <text evidence="15">The sequence shown here is derived from an EMBL/GenBank/DDBJ whole genome shotgun (WGS) entry which is preliminary data.</text>
</comment>
<keyword evidence="4 11" id="KW-0547">Nucleotide-binding</keyword>
<dbReference type="InterPro" id="IPR011009">
    <property type="entry name" value="Kinase-like_dom_sf"/>
</dbReference>
<dbReference type="InterPro" id="IPR016255">
    <property type="entry name" value="Gcn2"/>
</dbReference>
<dbReference type="EMBL" id="BLXT01008292">
    <property type="protein sequence ID" value="GFO47300.1"/>
    <property type="molecule type" value="Genomic_DNA"/>
</dbReference>
<keyword evidence="16" id="KW-1185">Reference proteome</keyword>
<keyword evidence="6 11" id="KW-0067">ATP-binding</keyword>
<dbReference type="PANTHER" id="PTHR11042">
    <property type="entry name" value="EUKARYOTIC TRANSLATION INITIATION FACTOR 2-ALPHA KINASE EIF2-ALPHA KINASE -RELATED"/>
    <property type="match status" value="1"/>
</dbReference>
<dbReference type="Gene3D" id="3.30.930.10">
    <property type="entry name" value="Bira Bifunctional Protein, Domain 2"/>
    <property type="match status" value="1"/>
</dbReference>
<dbReference type="InterPro" id="IPR008271">
    <property type="entry name" value="Ser/Thr_kinase_AS"/>
</dbReference>
<dbReference type="Pfam" id="PF12745">
    <property type="entry name" value="HGTP_anticodon2"/>
    <property type="match status" value="1"/>
</dbReference>
<evidence type="ECO:0000256" key="2">
    <source>
        <dbReference type="ARBA" id="ARBA00022527"/>
    </source>
</evidence>
<feature type="compositionally biased region" description="Low complexity" evidence="13">
    <location>
        <begin position="612"/>
        <end position="623"/>
    </location>
</feature>
<comment type="similarity">
    <text evidence="7">Belongs to the protein kinase superfamily. Ser/Thr protein kinase family. GCN2 subfamily.</text>
</comment>
<evidence type="ECO:0000256" key="9">
    <source>
        <dbReference type="ARBA" id="ARBA00048679"/>
    </source>
</evidence>
<dbReference type="Pfam" id="PF13393">
    <property type="entry name" value="tRNA-synt_His"/>
    <property type="match status" value="1"/>
</dbReference>
<dbReference type="GO" id="GO:0005634">
    <property type="term" value="C:nucleus"/>
    <property type="evidence" value="ECO:0007669"/>
    <property type="project" value="TreeGrafter"/>
</dbReference>
<keyword evidence="15" id="KW-0648">Protein biosynthesis</keyword>
<dbReference type="FunFam" id="3.30.200.20:FF:000722">
    <property type="entry name" value="eIF-2-alpha kinase GCN2"/>
    <property type="match status" value="1"/>
</dbReference>
<dbReference type="InterPro" id="IPR036621">
    <property type="entry name" value="Anticodon-bd_dom_sf"/>
</dbReference>
<dbReference type="GO" id="GO:0005737">
    <property type="term" value="C:cytoplasm"/>
    <property type="evidence" value="ECO:0007669"/>
    <property type="project" value="TreeGrafter"/>
</dbReference>
<dbReference type="Pfam" id="PF00069">
    <property type="entry name" value="Pkinase"/>
    <property type="match status" value="3"/>
</dbReference>
<evidence type="ECO:0000256" key="13">
    <source>
        <dbReference type="SAM" id="MobiDB-lite"/>
    </source>
</evidence>
<evidence type="ECO:0000313" key="16">
    <source>
        <dbReference type="Proteomes" id="UP000735302"/>
    </source>
</evidence>
<gene>
    <name evidence="15" type="ORF">PoB_007380500</name>
</gene>
<feature type="compositionally biased region" description="Basic residues" evidence="13">
    <location>
        <begin position="102"/>
        <end position="111"/>
    </location>
</feature>
<dbReference type="GO" id="GO:0004694">
    <property type="term" value="F:eukaryotic translation initiation factor 2alpha kinase activity"/>
    <property type="evidence" value="ECO:0007669"/>
    <property type="project" value="InterPro"/>
</dbReference>
<dbReference type="InterPro" id="IPR045864">
    <property type="entry name" value="aa-tRNA-synth_II/BPL/LPL"/>
</dbReference>
<dbReference type="PROSITE" id="PS50011">
    <property type="entry name" value="PROTEIN_KINASE_DOM"/>
    <property type="match status" value="2"/>
</dbReference>
<evidence type="ECO:0000256" key="4">
    <source>
        <dbReference type="ARBA" id="ARBA00022741"/>
    </source>
</evidence>
<evidence type="ECO:0000313" key="15">
    <source>
        <dbReference type="EMBL" id="GFO47300.1"/>
    </source>
</evidence>
<feature type="region of interest" description="Disordered" evidence="13">
    <location>
        <begin position="612"/>
        <end position="650"/>
    </location>
</feature>
<evidence type="ECO:0000256" key="7">
    <source>
        <dbReference type="ARBA" id="ARBA00037982"/>
    </source>
</evidence>
<dbReference type="InterPro" id="IPR017441">
    <property type="entry name" value="Protein_kinase_ATP_BS"/>
</dbReference>
<dbReference type="PROSITE" id="PS00108">
    <property type="entry name" value="PROTEIN_KINASE_ST"/>
    <property type="match status" value="1"/>
</dbReference>
<feature type="binding site" evidence="11">
    <location>
        <begin position="541"/>
        <end position="549"/>
    </location>
    <ligand>
        <name>ATP</name>
        <dbReference type="ChEBI" id="CHEBI:30616"/>
    </ligand>
</feature>
<accession>A0AAV4DTJ6</accession>
<dbReference type="Gene3D" id="3.40.50.800">
    <property type="entry name" value="Anticodon-binding domain"/>
    <property type="match status" value="1"/>
</dbReference>
<dbReference type="SUPFAM" id="SSF55681">
    <property type="entry name" value="Class II aaRS and biotin synthetases"/>
    <property type="match status" value="1"/>
</dbReference>
<dbReference type="Gene3D" id="1.10.510.10">
    <property type="entry name" value="Transferase(Phosphotransferase) domain 1"/>
    <property type="match status" value="3"/>
</dbReference>
<dbReference type="CDD" id="cd14046">
    <property type="entry name" value="STKc_EIF2AK4_GCN2_rpt2"/>
    <property type="match status" value="1"/>
</dbReference>
<protein>
    <recommendedName>
        <fullName evidence="1">non-specific serine/threonine protein kinase</fullName>
        <ecNumber evidence="1">2.7.11.1</ecNumber>
    </recommendedName>
</protein>
<dbReference type="PIRSF" id="PIRSF000660">
    <property type="entry name" value="Ser/Thr_PK_GCN2"/>
    <property type="match status" value="1"/>
</dbReference>
<dbReference type="InterPro" id="IPR024435">
    <property type="entry name" value="HisRS-related_dom"/>
</dbReference>
<evidence type="ECO:0000256" key="10">
    <source>
        <dbReference type="PIRSR" id="PIRSR000660-1"/>
    </source>
</evidence>
<organism evidence="15 16">
    <name type="scientific">Plakobranchus ocellatus</name>
    <dbReference type="NCBI Taxonomy" id="259542"/>
    <lineage>
        <taxon>Eukaryota</taxon>
        <taxon>Metazoa</taxon>
        <taxon>Spiralia</taxon>
        <taxon>Lophotrochozoa</taxon>
        <taxon>Mollusca</taxon>
        <taxon>Gastropoda</taxon>
        <taxon>Heterobranchia</taxon>
        <taxon>Euthyneura</taxon>
        <taxon>Panpulmonata</taxon>
        <taxon>Sacoglossa</taxon>
        <taxon>Placobranchoidea</taxon>
        <taxon>Plakobranchidae</taxon>
        <taxon>Plakobranchus</taxon>
    </lineage>
</organism>
<evidence type="ECO:0000256" key="8">
    <source>
        <dbReference type="ARBA" id="ARBA00047899"/>
    </source>
</evidence>
<feature type="domain" description="Protein kinase" evidence="14">
    <location>
        <begin position="143"/>
        <end position="476"/>
    </location>
</feature>
<dbReference type="SMART" id="SM00220">
    <property type="entry name" value="S_TKc"/>
    <property type="match status" value="2"/>
</dbReference>
<feature type="region of interest" description="Disordered" evidence="13">
    <location>
        <begin position="72"/>
        <end position="125"/>
    </location>
</feature>
<reference evidence="15 16" key="1">
    <citation type="journal article" date="2021" name="Elife">
        <title>Chloroplast acquisition without the gene transfer in kleptoplastic sea slugs, Plakobranchus ocellatus.</title>
        <authorList>
            <person name="Maeda T."/>
            <person name="Takahashi S."/>
            <person name="Yoshida T."/>
            <person name="Shimamura S."/>
            <person name="Takaki Y."/>
            <person name="Nagai Y."/>
            <person name="Toyoda A."/>
            <person name="Suzuki Y."/>
            <person name="Arimoto A."/>
            <person name="Ishii H."/>
            <person name="Satoh N."/>
            <person name="Nishiyama T."/>
            <person name="Hasebe M."/>
            <person name="Maruyama T."/>
            <person name="Minagawa J."/>
            <person name="Obokata J."/>
            <person name="Shigenobu S."/>
        </authorList>
    </citation>
    <scope>NUCLEOTIDE SEQUENCE [LARGE SCALE GENOMIC DNA]</scope>
</reference>
<keyword evidence="2" id="KW-0723">Serine/threonine-protein kinase</keyword>
<feature type="active site" description="Proton acceptor" evidence="10">
    <location>
        <position position="837"/>
    </location>
</feature>
<dbReference type="PANTHER" id="PTHR11042:SF136">
    <property type="entry name" value="EIF-2-ALPHA KINASE GCN2"/>
    <property type="match status" value="1"/>
</dbReference>
<dbReference type="PROSITE" id="PS00107">
    <property type="entry name" value="PROTEIN_KINASE_ATP"/>
    <property type="match status" value="1"/>
</dbReference>
<dbReference type="InterPro" id="IPR041715">
    <property type="entry name" value="HisRS-like_core"/>
</dbReference>
<evidence type="ECO:0000256" key="3">
    <source>
        <dbReference type="ARBA" id="ARBA00022679"/>
    </source>
</evidence>
<dbReference type="Proteomes" id="UP000735302">
    <property type="component" value="Unassembled WGS sequence"/>
</dbReference>
<evidence type="ECO:0000259" key="14">
    <source>
        <dbReference type="PROSITE" id="PS50011"/>
    </source>
</evidence>
<evidence type="ECO:0000256" key="6">
    <source>
        <dbReference type="ARBA" id="ARBA00022840"/>
    </source>
</evidence>
<evidence type="ECO:0000256" key="11">
    <source>
        <dbReference type="PIRSR" id="PIRSR000660-2"/>
    </source>
</evidence>
<evidence type="ECO:0000256" key="1">
    <source>
        <dbReference type="ARBA" id="ARBA00012513"/>
    </source>
</evidence>
<feature type="domain" description="Protein kinase" evidence="14">
    <location>
        <begin position="535"/>
        <end position="998"/>
    </location>
</feature>
<dbReference type="InterPro" id="IPR050339">
    <property type="entry name" value="CC_SR_Kinase"/>
</dbReference>
<comment type="catalytic activity">
    <reaction evidence="8">
        <text>L-threonyl-[protein] + ATP = O-phospho-L-threonyl-[protein] + ADP + H(+)</text>
        <dbReference type="Rhea" id="RHEA:46608"/>
        <dbReference type="Rhea" id="RHEA-COMP:11060"/>
        <dbReference type="Rhea" id="RHEA-COMP:11605"/>
        <dbReference type="ChEBI" id="CHEBI:15378"/>
        <dbReference type="ChEBI" id="CHEBI:30013"/>
        <dbReference type="ChEBI" id="CHEBI:30616"/>
        <dbReference type="ChEBI" id="CHEBI:61977"/>
        <dbReference type="ChEBI" id="CHEBI:456216"/>
        <dbReference type="EC" id="2.7.11.1"/>
    </reaction>
</comment>
<dbReference type="EC" id="2.7.11.1" evidence="1"/>
<dbReference type="GO" id="GO:0003743">
    <property type="term" value="F:translation initiation factor activity"/>
    <property type="evidence" value="ECO:0007669"/>
    <property type="project" value="UniProtKB-KW"/>
</dbReference>
<feature type="compositionally biased region" description="Basic and acidic residues" evidence="13">
    <location>
        <begin position="113"/>
        <end position="125"/>
    </location>
</feature>
<feature type="compositionally biased region" description="Acidic residues" evidence="13">
    <location>
        <begin position="708"/>
        <end position="726"/>
    </location>
</feature>
<comment type="catalytic activity">
    <reaction evidence="9">
        <text>L-seryl-[protein] + ATP = O-phospho-L-seryl-[protein] + ADP + H(+)</text>
        <dbReference type="Rhea" id="RHEA:17989"/>
        <dbReference type="Rhea" id="RHEA-COMP:9863"/>
        <dbReference type="Rhea" id="RHEA-COMP:11604"/>
        <dbReference type="ChEBI" id="CHEBI:15378"/>
        <dbReference type="ChEBI" id="CHEBI:29999"/>
        <dbReference type="ChEBI" id="CHEBI:30616"/>
        <dbReference type="ChEBI" id="CHEBI:83421"/>
        <dbReference type="ChEBI" id="CHEBI:456216"/>
        <dbReference type="EC" id="2.7.11.1"/>
    </reaction>
</comment>
<keyword evidence="3" id="KW-0808">Transferase</keyword>
<keyword evidence="5 15" id="KW-0418">Kinase</keyword>
<evidence type="ECO:0000256" key="12">
    <source>
        <dbReference type="PROSITE-ProRule" id="PRU10141"/>
    </source>
</evidence>
<dbReference type="Gene3D" id="3.30.200.20">
    <property type="entry name" value="Phosphorylase Kinase, domain 1"/>
    <property type="match status" value="1"/>
</dbReference>
<sequence length="1523" mass="170086">MLGSLRSLAPSMFPMMTSHMVPGMHNAFISPPEVEPLTPLLPANLTSGLKGGPNFSSPTTLEAKPCDKEFKNVPFDHTPDVTPGVTPVKCESTSSTIPHTPGSRRKRRTSTPRRSEEHDLGTSPCKDHAVGVSTLIFKGDKTIQRGKCLGHGTSGSTVYSSMDLSSGELVAVAEWVLQWRQISKKAARDSAGIARGRNGNKEGNEDSEGEIYLKQVTSAEQEFNNLLRLNHPNLIHYLAWRHQYDPGKITIHVLMEYTGGTSLAVYSRHKNAIPLVLLQTYLQELLLALQYLHHNSIVHKNLRATSIFVDSSGKVRLADYSINKRLSDLHETVDRARPSVHFSDERPMVLGRGGQKGDIYQLATSIFVDSSGKIRLADYSINKRLSDLHETVDRARPSVHFSDERPMVLGRGGQKGDIYQLGLVILTVLSGQPLVESIPNIPTHLPQVLQDFLHKCLLQDERLRWTTAQLLEHSFLKEPLHQWPECKDSTMLKGHAEEKDNIKHIEDRADGREEEDFEYLSSLVASGQSRLASEFDLLKVLGKGGFGDVLKVKNKLDGRFYAIKRIPLNPKSKVFNKKMKREVKLLSRLNHENVVRYYCSWIEISDDLAQSETSSSQTPSSNSFAACHPSRLPEPASEVGGQGGRKGTHILRSIPLTKTPVLTKGGVGGGGGGIRSNNCSFDPIIGDVDNLVPRVGDESVEWLTSFDQGDEISIDSSDDEEEDEADVFGTSFMPKVDRSEESVVFNTYEQDEEGDTQAKENEPPAEPSMPSNHEADSETEELTIKILYIQMEYCEKSTLRTCIDAGLCTDQDRMWRLFREIIDGLVHIHGQGMIHRDLKPVNIFLDSQDHVKIGDFGLATTDILVKEGALLDITLPSPQDQTVNASRSGFGSGDGNLTGKVGTALYVSPEVMQGGGKVHYDQKVDIYSLGIIFFEMCYKSLPTGMERVKIISNLRMPTIVLPEDFDKHSNKEAILRWLLNHDPALRPTSKQLLTSNLLPPTHMPETELNEMLHSTVSDPSSSSYRHMLHAVFGQSVSPMQDLIYDHELYEHMASASDNLLQYSVEATLSQIFTNHGALRGPNLPFFLPKCGLYESDQHVRMMDQRGGIVSLPLDLRVPFARYVGRQSIQTMKRFSIQKVFREKKFFALYNSHPRELTECAFDIITPSWSLIPDAEVLAIIQEIINKYPSLQARNYYVRINHMYLLKAILLHCGIPESMHYRALFLLAEHGANKRKGVSVLESELAIKFEQTPSHLSSLLDILDIEGSVEKVTNMLRYITKSTGQASSLAKSGLHDLEHIISHAKYMGLKLQVIVTTGLVYNPHQYSGVLYQVMCDHCKRKRKVVTEVLAAGGRYDKLIEKFAPVPPSSNSYKPVLGVGLSISFDRLVAVVAEDEQIYKRLSACDVLVCTLGRHLMVKERLTVARDLWAAGLKTELLFDKAEDFDELCENCYNRGISHIVVLEESTLSAVSGQLLPFVKQKKHIDHHGLSGDEPICFVKSVQRDGPMEKVAMHELVEFLSAKQL</sequence>
<name>A0AAV4DTJ6_9GAST</name>
<keyword evidence="15" id="KW-0396">Initiation factor</keyword>
<feature type="region of interest" description="Disordered" evidence="13">
    <location>
        <begin position="748"/>
        <end position="777"/>
    </location>
</feature>
<dbReference type="GO" id="GO:0005524">
    <property type="term" value="F:ATP binding"/>
    <property type="evidence" value="ECO:0007669"/>
    <property type="project" value="UniProtKB-UniRule"/>
</dbReference>